<dbReference type="Proteomes" id="UP001302602">
    <property type="component" value="Unassembled WGS sequence"/>
</dbReference>
<evidence type="ECO:0000313" key="1">
    <source>
        <dbReference type="EMBL" id="KAK4119794.1"/>
    </source>
</evidence>
<comment type="caution">
    <text evidence="1">The sequence shown here is derived from an EMBL/GenBank/DDBJ whole genome shotgun (WGS) entry which is preliminary data.</text>
</comment>
<keyword evidence="2" id="KW-1185">Reference proteome</keyword>
<dbReference type="AlphaFoldDB" id="A0AAN6TSE0"/>
<accession>A0AAN6TSE0</accession>
<dbReference type="RefSeq" id="XP_062643567.1">
    <property type="nucleotide sequence ID" value="XM_062787844.1"/>
</dbReference>
<reference evidence="1" key="2">
    <citation type="submission" date="2023-05" db="EMBL/GenBank/DDBJ databases">
        <authorList>
            <consortium name="Lawrence Berkeley National Laboratory"/>
            <person name="Steindorff A."/>
            <person name="Hensen N."/>
            <person name="Bonometti L."/>
            <person name="Westerberg I."/>
            <person name="Brannstrom I.O."/>
            <person name="Guillou S."/>
            <person name="Cros-Aarteil S."/>
            <person name="Calhoun S."/>
            <person name="Haridas S."/>
            <person name="Kuo A."/>
            <person name="Mondo S."/>
            <person name="Pangilinan J."/>
            <person name="Riley R."/>
            <person name="Labutti K."/>
            <person name="Andreopoulos B."/>
            <person name="Lipzen A."/>
            <person name="Chen C."/>
            <person name="Yanf M."/>
            <person name="Daum C."/>
            <person name="Ng V."/>
            <person name="Clum A."/>
            <person name="Ohm R."/>
            <person name="Martin F."/>
            <person name="Silar P."/>
            <person name="Natvig D."/>
            <person name="Lalanne C."/>
            <person name="Gautier V."/>
            <person name="Ament-Velasquez S.L."/>
            <person name="Kruys A."/>
            <person name="Hutchinson M.I."/>
            <person name="Powell A.J."/>
            <person name="Barry K."/>
            <person name="Miller A.N."/>
            <person name="Grigoriev I.V."/>
            <person name="Debuchy R."/>
            <person name="Gladieux P."/>
            <person name="Thoren M.H."/>
            <person name="Johannesson H."/>
        </authorList>
    </citation>
    <scope>NUCLEOTIDE SEQUENCE</scope>
    <source>
        <strain evidence="1">CBS 731.68</strain>
    </source>
</reference>
<gene>
    <name evidence="1" type="ORF">N657DRAFT_544509</name>
</gene>
<organism evidence="1 2">
    <name type="scientific">Parathielavia appendiculata</name>
    <dbReference type="NCBI Taxonomy" id="2587402"/>
    <lineage>
        <taxon>Eukaryota</taxon>
        <taxon>Fungi</taxon>
        <taxon>Dikarya</taxon>
        <taxon>Ascomycota</taxon>
        <taxon>Pezizomycotina</taxon>
        <taxon>Sordariomycetes</taxon>
        <taxon>Sordariomycetidae</taxon>
        <taxon>Sordariales</taxon>
        <taxon>Chaetomiaceae</taxon>
        <taxon>Parathielavia</taxon>
    </lineage>
</organism>
<dbReference type="GeneID" id="87824614"/>
<feature type="non-terminal residue" evidence="1">
    <location>
        <position position="1"/>
    </location>
</feature>
<sequence>DTTPEVILSHTWGEGGVTFRGFDDGTTKNREDYKKIDVYRNQTAQNGFRFFWVDLPASTGPTNSKLLGAINSMFRWYQNAAECCVYLEDVS</sequence>
<proteinExistence type="predicted"/>
<name>A0AAN6TSE0_9PEZI</name>
<evidence type="ECO:0000313" key="2">
    <source>
        <dbReference type="Proteomes" id="UP001302602"/>
    </source>
</evidence>
<dbReference type="PANTHER" id="PTHR10622">
    <property type="entry name" value="HET DOMAIN-CONTAINING PROTEIN"/>
    <property type="match status" value="1"/>
</dbReference>
<feature type="non-terminal residue" evidence="1">
    <location>
        <position position="91"/>
    </location>
</feature>
<dbReference type="EMBL" id="MU853244">
    <property type="protein sequence ID" value="KAK4119794.1"/>
    <property type="molecule type" value="Genomic_DNA"/>
</dbReference>
<reference evidence="1" key="1">
    <citation type="journal article" date="2023" name="Mol. Phylogenet. Evol.">
        <title>Genome-scale phylogeny and comparative genomics of the fungal order Sordariales.</title>
        <authorList>
            <person name="Hensen N."/>
            <person name="Bonometti L."/>
            <person name="Westerberg I."/>
            <person name="Brannstrom I.O."/>
            <person name="Guillou S."/>
            <person name="Cros-Aarteil S."/>
            <person name="Calhoun S."/>
            <person name="Haridas S."/>
            <person name="Kuo A."/>
            <person name="Mondo S."/>
            <person name="Pangilinan J."/>
            <person name="Riley R."/>
            <person name="LaButti K."/>
            <person name="Andreopoulos B."/>
            <person name="Lipzen A."/>
            <person name="Chen C."/>
            <person name="Yan M."/>
            <person name="Daum C."/>
            <person name="Ng V."/>
            <person name="Clum A."/>
            <person name="Steindorff A."/>
            <person name="Ohm R.A."/>
            <person name="Martin F."/>
            <person name="Silar P."/>
            <person name="Natvig D.O."/>
            <person name="Lalanne C."/>
            <person name="Gautier V."/>
            <person name="Ament-Velasquez S.L."/>
            <person name="Kruys A."/>
            <person name="Hutchinson M.I."/>
            <person name="Powell A.J."/>
            <person name="Barry K."/>
            <person name="Miller A.N."/>
            <person name="Grigoriev I.V."/>
            <person name="Debuchy R."/>
            <person name="Gladieux P."/>
            <person name="Hiltunen Thoren M."/>
            <person name="Johannesson H."/>
        </authorList>
    </citation>
    <scope>NUCLEOTIDE SEQUENCE</scope>
    <source>
        <strain evidence="1">CBS 731.68</strain>
    </source>
</reference>
<dbReference type="PANTHER" id="PTHR10622:SF13">
    <property type="entry name" value="NACHT DOMAIN-CONTAINING PROTEIN"/>
    <property type="match status" value="1"/>
</dbReference>
<protein>
    <submittedName>
        <fullName evidence="1">Uncharacterized protein</fullName>
    </submittedName>
</protein>